<proteinExistence type="predicted"/>
<protein>
    <submittedName>
        <fullName evidence="1">Uncharacterized protein</fullName>
    </submittedName>
</protein>
<organism evidence="1 2">
    <name type="scientific">Rhizophagus clarus</name>
    <dbReference type="NCBI Taxonomy" id="94130"/>
    <lineage>
        <taxon>Eukaryota</taxon>
        <taxon>Fungi</taxon>
        <taxon>Fungi incertae sedis</taxon>
        <taxon>Mucoromycota</taxon>
        <taxon>Glomeromycotina</taxon>
        <taxon>Glomeromycetes</taxon>
        <taxon>Glomerales</taxon>
        <taxon>Glomeraceae</taxon>
        <taxon>Rhizophagus</taxon>
    </lineage>
</organism>
<sequence>MFGKSVQFLVITDQFHSKHRRSKTPFQGRPLSGTPLWDGPLSLELHFEVQNSLEADYGILKVQNLEAAQYFESLKEVDWVISKVQNSNSKRIMVWKKQTAVFRRSRTRSKLKMDPISWQTRFIFSQKSSRGIRSFSDVYRTNFED</sequence>
<comment type="caution">
    <text evidence="1">The sequence shown here is derived from an EMBL/GenBank/DDBJ whole genome shotgun (WGS) entry which is preliminary data.</text>
</comment>
<keyword evidence="2" id="KW-1185">Reference proteome</keyword>
<accession>A0A2Z6QGY4</accession>
<evidence type="ECO:0000313" key="1">
    <source>
        <dbReference type="EMBL" id="GBB89440.1"/>
    </source>
</evidence>
<dbReference type="AlphaFoldDB" id="A0A2Z6QGY4"/>
<evidence type="ECO:0000313" key="2">
    <source>
        <dbReference type="Proteomes" id="UP000247702"/>
    </source>
</evidence>
<gene>
    <name evidence="1" type="ORF">RclHR1_16110004</name>
</gene>
<reference evidence="1 2" key="1">
    <citation type="submission" date="2017-11" db="EMBL/GenBank/DDBJ databases">
        <title>The genome of Rhizophagus clarus HR1 reveals common genetic basis of auxotrophy among arbuscular mycorrhizal fungi.</title>
        <authorList>
            <person name="Kobayashi Y."/>
        </authorList>
    </citation>
    <scope>NUCLEOTIDE SEQUENCE [LARGE SCALE GENOMIC DNA]</scope>
    <source>
        <strain evidence="1 2">HR1</strain>
    </source>
</reference>
<name>A0A2Z6QGY4_9GLOM</name>
<dbReference type="EMBL" id="BEXD01000682">
    <property type="protein sequence ID" value="GBB89440.1"/>
    <property type="molecule type" value="Genomic_DNA"/>
</dbReference>
<dbReference type="Proteomes" id="UP000247702">
    <property type="component" value="Unassembled WGS sequence"/>
</dbReference>